<dbReference type="PANTHER" id="PTHR24321">
    <property type="entry name" value="DEHYDROGENASES, SHORT CHAIN"/>
    <property type="match status" value="1"/>
</dbReference>
<organism evidence="4 5">
    <name type="scientific">Brenneria corticis</name>
    <dbReference type="NCBI Taxonomy" id="2173106"/>
    <lineage>
        <taxon>Bacteria</taxon>
        <taxon>Pseudomonadati</taxon>
        <taxon>Pseudomonadota</taxon>
        <taxon>Gammaproteobacteria</taxon>
        <taxon>Enterobacterales</taxon>
        <taxon>Pectobacteriaceae</taxon>
        <taxon>Brenneria</taxon>
    </lineage>
</organism>
<sequence length="254" mass="26295">MSADSLRGKTALVTGAGSGIGRHIATALAAQGAYVVLAGRQLSALRQTAEEIERSNGHSLAIATDVRDETSVEGLLEKTVTSTGRLDIAINAAGVLRTGAVDDFAVEDFQAVFATNTFGAWLCLKHEIRAMKRQGSGGVIVNIASNVGYHLTRPGTGAYAASKAAVAVLTKTAALEAIDSGIRINSISPGPVDTAMSYRTGEDRNVRNARIAASNPSKRVASLDEIAQTVLWLCSDGAAYMVGHDLVVDGGASL</sequence>
<dbReference type="InterPro" id="IPR002347">
    <property type="entry name" value="SDR_fam"/>
</dbReference>
<dbReference type="Gene3D" id="3.40.50.720">
    <property type="entry name" value="NAD(P)-binding Rossmann-like Domain"/>
    <property type="match status" value="1"/>
</dbReference>
<dbReference type="PANTHER" id="PTHR24321:SF13">
    <property type="entry name" value="2,3-DIHYDRO-2,3-DIHYDROXYBENZOATE DEHYDROGENASE"/>
    <property type="match status" value="1"/>
</dbReference>
<dbReference type="RefSeq" id="WP_136164958.1">
    <property type="nucleotide sequence ID" value="NZ_KZ819072.1"/>
</dbReference>
<dbReference type="CDD" id="cd05233">
    <property type="entry name" value="SDR_c"/>
    <property type="match status" value="1"/>
</dbReference>
<dbReference type="InterPro" id="IPR020904">
    <property type="entry name" value="Sc_DH/Rdtase_CS"/>
</dbReference>
<comment type="similarity">
    <text evidence="1">Belongs to the short-chain dehydrogenases/reductases (SDR) family.</text>
</comment>
<keyword evidence="5" id="KW-1185">Reference proteome</keyword>
<gene>
    <name evidence="4" type="ORF">DDT56_02620</name>
</gene>
<proteinExistence type="inferred from homology"/>
<dbReference type="FunFam" id="3.40.50.720:FF:000084">
    <property type="entry name" value="Short-chain dehydrogenase reductase"/>
    <property type="match status" value="1"/>
</dbReference>
<dbReference type="GO" id="GO:0016491">
    <property type="term" value="F:oxidoreductase activity"/>
    <property type="evidence" value="ECO:0007669"/>
    <property type="project" value="UniProtKB-KW"/>
</dbReference>
<dbReference type="Proteomes" id="UP000296159">
    <property type="component" value="Unassembled WGS sequence"/>
</dbReference>
<name>A0A2U1UB00_9GAMM</name>
<evidence type="ECO:0000259" key="3">
    <source>
        <dbReference type="SMART" id="SM00822"/>
    </source>
</evidence>
<dbReference type="AlphaFoldDB" id="A0A2U1UB00"/>
<dbReference type="SUPFAM" id="SSF51735">
    <property type="entry name" value="NAD(P)-binding Rossmann-fold domains"/>
    <property type="match status" value="1"/>
</dbReference>
<reference evidence="4 5" key="1">
    <citation type="submission" date="2018-04" db="EMBL/GenBank/DDBJ databases">
        <title>Brenneria corticis sp.nov.</title>
        <authorList>
            <person name="Li Y."/>
        </authorList>
    </citation>
    <scope>NUCLEOTIDE SEQUENCE [LARGE SCALE GENOMIC DNA]</scope>
    <source>
        <strain evidence="4 5">CFCC 11842</strain>
    </source>
</reference>
<dbReference type="PROSITE" id="PS00061">
    <property type="entry name" value="ADH_SHORT"/>
    <property type="match status" value="1"/>
</dbReference>
<dbReference type="InterPro" id="IPR036291">
    <property type="entry name" value="NAD(P)-bd_dom_sf"/>
</dbReference>
<protein>
    <submittedName>
        <fullName evidence="4">Short-chain dehydrogenase</fullName>
    </submittedName>
</protein>
<dbReference type="SMART" id="SM00822">
    <property type="entry name" value="PKS_KR"/>
    <property type="match status" value="1"/>
</dbReference>
<comment type="caution">
    <text evidence="4">The sequence shown here is derived from an EMBL/GenBank/DDBJ whole genome shotgun (WGS) entry which is preliminary data.</text>
</comment>
<evidence type="ECO:0000313" key="4">
    <source>
        <dbReference type="EMBL" id="PWC18866.1"/>
    </source>
</evidence>
<evidence type="ECO:0000313" key="5">
    <source>
        <dbReference type="Proteomes" id="UP000296159"/>
    </source>
</evidence>
<dbReference type="EMBL" id="QDKH01000003">
    <property type="protein sequence ID" value="PWC18866.1"/>
    <property type="molecule type" value="Genomic_DNA"/>
</dbReference>
<feature type="domain" description="Ketoreductase" evidence="3">
    <location>
        <begin position="9"/>
        <end position="190"/>
    </location>
</feature>
<evidence type="ECO:0000256" key="1">
    <source>
        <dbReference type="ARBA" id="ARBA00006484"/>
    </source>
</evidence>
<dbReference type="PRINTS" id="PR00081">
    <property type="entry name" value="GDHRDH"/>
</dbReference>
<dbReference type="Pfam" id="PF13561">
    <property type="entry name" value="adh_short_C2"/>
    <property type="match status" value="1"/>
</dbReference>
<keyword evidence="2" id="KW-0560">Oxidoreductase</keyword>
<accession>A0A2U1UB00</accession>
<evidence type="ECO:0000256" key="2">
    <source>
        <dbReference type="ARBA" id="ARBA00023002"/>
    </source>
</evidence>
<dbReference type="InterPro" id="IPR057326">
    <property type="entry name" value="KR_dom"/>
</dbReference>
<dbReference type="PRINTS" id="PR00080">
    <property type="entry name" value="SDRFAMILY"/>
</dbReference>